<reference evidence="2 5" key="2">
    <citation type="submission" date="2019-10" db="EMBL/GenBank/DDBJ databases">
        <title>Evolutionary dynamics of vancomycin-resistant Enterococcus faecium during gastrointestinal tract colonization and bloodstream infection in immunocompromised pediatric patients.</title>
        <authorList>
            <person name="Chilambi G.S."/>
            <person name="Nordstrom H.R."/>
            <person name="Evans D.R."/>
            <person name="Ferrolino J."/>
            <person name="Hayden R.T."/>
            <person name="Maron G.M."/>
            <person name="Vo A.N."/>
            <person name="Gilmore M.S."/>
            <person name="Wolf J."/>
            <person name="Rosch J.W."/>
            <person name="Van Tyne D."/>
        </authorList>
    </citation>
    <scope>NUCLEOTIDE SEQUENCE [LARGE SCALE GENOMIC DNA]</scope>
    <source>
        <strain evidence="2 5">VRECG27</strain>
    </source>
</reference>
<evidence type="ECO:0000313" key="3">
    <source>
        <dbReference type="EMBL" id="PZM52345.1"/>
    </source>
</evidence>
<protein>
    <submittedName>
        <fullName evidence="2">Uncharacterized protein</fullName>
    </submittedName>
</protein>
<reference evidence="3 4" key="1">
    <citation type="submission" date="2018-05" db="EMBL/GenBank/DDBJ databases">
        <title>Vancomycin-resistant Enterococcus faecium strain from Chelyabinsk, Russia.</title>
        <authorList>
            <person name="Gostev V."/>
            <person name="Goncharov A."/>
            <person name="Kolodzhieva V."/>
            <person name="Suvorov A."/>
            <person name="Sidorenko S."/>
            <person name="Zueva L."/>
        </authorList>
    </citation>
    <scope>NUCLEOTIDE SEQUENCE [LARGE SCALE GENOMIC DNA]</scope>
    <source>
        <strain evidence="3 4">20</strain>
    </source>
</reference>
<evidence type="ECO:0000313" key="2">
    <source>
        <dbReference type="EMBL" id="KAB7572621.1"/>
    </source>
</evidence>
<comment type="caution">
    <text evidence="2">The sequence shown here is derived from an EMBL/GenBank/DDBJ whole genome shotgun (WGS) entry which is preliminary data.</text>
</comment>
<dbReference type="Proteomes" id="UP000469871">
    <property type="component" value="Unassembled WGS sequence"/>
</dbReference>
<dbReference type="Proteomes" id="UP000249070">
    <property type="component" value="Unassembled WGS sequence"/>
</dbReference>
<dbReference type="EMBL" id="WEFP01000003">
    <property type="protein sequence ID" value="KAB7572621.1"/>
    <property type="molecule type" value="Genomic_DNA"/>
</dbReference>
<dbReference type="EMBL" id="QHGU01000177">
    <property type="protein sequence ID" value="PZM52345.1"/>
    <property type="molecule type" value="Genomic_DNA"/>
</dbReference>
<dbReference type="EMBL" id="WEFP01000004">
    <property type="protein sequence ID" value="KAB7572553.1"/>
    <property type="molecule type" value="Genomic_DNA"/>
</dbReference>
<gene>
    <name evidence="3" type="ORF">DKP91_15530</name>
    <name evidence="2" type="ORF">GBM73_14600</name>
    <name evidence="1" type="ORF">GBM73_15785</name>
</gene>
<organism evidence="2 5">
    <name type="scientific">Enterococcus faecium</name>
    <name type="common">Streptococcus faecium</name>
    <dbReference type="NCBI Taxonomy" id="1352"/>
    <lineage>
        <taxon>Bacteria</taxon>
        <taxon>Bacillati</taxon>
        <taxon>Bacillota</taxon>
        <taxon>Bacilli</taxon>
        <taxon>Lactobacillales</taxon>
        <taxon>Enterococcaceae</taxon>
        <taxon>Enterococcus</taxon>
    </lineage>
</organism>
<proteinExistence type="predicted"/>
<evidence type="ECO:0000313" key="4">
    <source>
        <dbReference type="Proteomes" id="UP000249070"/>
    </source>
</evidence>
<evidence type="ECO:0000313" key="5">
    <source>
        <dbReference type="Proteomes" id="UP000469871"/>
    </source>
</evidence>
<accession>A0A1Y3HNF0</accession>
<evidence type="ECO:0000313" key="1">
    <source>
        <dbReference type="EMBL" id="KAB7572553.1"/>
    </source>
</evidence>
<sequence>MYCPKGIAPRNGRDSEQKITHCANLWLSKSRCYERPCCVTGVGEVRGQKLASKLRHVDRYKGTGEAINMESAYSMKW</sequence>
<dbReference type="AlphaFoldDB" id="A0A1Y3HNF0"/>
<name>A0A1Y3HNF0_ENTFC</name>